<dbReference type="KEGG" id="srum:GPZ88_00810"/>
<dbReference type="EMBL" id="CP046919">
    <property type="protein sequence ID" value="QIM45681.1"/>
    <property type="molecule type" value="Genomic_DNA"/>
</dbReference>
<evidence type="ECO:0000313" key="1">
    <source>
        <dbReference type="EMBL" id="QIM45681.1"/>
    </source>
</evidence>
<sequence>METKMCKPVKDIDFVNIADKVKEYTKLEELLEASCINELDLFSTNIDGYAVKFVCKDDELKDAIQGILERRLEILEGELNVLGYTMEDEPKEIEVHVNYLKGGSDE</sequence>
<gene>
    <name evidence="1" type="ORF">GPZ88_00810</name>
</gene>
<dbReference type="RefSeq" id="WP_166042978.1">
    <property type="nucleotide sequence ID" value="NZ_CP046919.1"/>
</dbReference>
<name>A0A6G8HY28_9STRE</name>
<reference evidence="1 2" key="1">
    <citation type="submission" date="2019-12" db="EMBL/GenBank/DDBJ databases">
        <title>Complete genome sequence of Streptococcus sp. CNU G2 isolated frome Bos taurus coreanae.</title>
        <authorList>
            <person name="Park S.Y."/>
            <person name="Kim J.H."/>
            <person name="Seo S.W."/>
        </authorList>
    </citation>
    <scope>NUCLEOTIDE SEQUENCE [LARGE SCALE GENOMIC DNA]</scope>
    <source>
        <strain evidence="1 2">CNU G2</strain>
    </source>
</reference>
<dbReference type="Proteomes" id="UP000503166">
    <property type="component" value="Chromosome"/>
</dbReference>
<organism evidence="1 2">
    <name type="scientific">Streptococcus ruminicola</name>
    <dbReference type="NCBI Taxonomy" id="2686210"/>
    <lineage>
        <taxon>Bacteria</taxon>
        <taxon>Bacillati</taxon>
        <taxon>Bacillota</taxon>
        <taxon>Bacilli</taxon>
        <taxon>Lactobacillales</taxon>
        <taxon>Streptococcaceae</taxon>
        <taxon>Streptococcus</taxon>
    </lineage>
</organism>
<proteinExistence type="predicted"/>
<accession>A0A6G8HY28</accession>
<evidence type="ECO:0000313" key="2">
    <source>
        <dbReference type="Proteomes" id="UP000503166"/>
    </source>
</evidence>
<dbReference type="AlphaFoldDB" id="A0A6G8HY28"/>
<protein>
    <submittedName>
        <fullName evidence="1">Uncharacterized protein</fullName>
    </submittedName>
</protein>